<dbReference type="EMBL" id="LGFD01000060">
    <property type="protein sequence ID" value="KUK16809.1"/>
    <property type="molecule type" value="Genomic_DNA"/>
</dbReference>
<feature type="domain" description="Flavoprotein" evidence="1">
    <location>
        <begin position="1"/>
        <end position="152"/>
    </location>
</feature>
<dbReference type="AlphaFoldDB" id="A0A124FF28"/>
<proteinExistence type="predicted"/>
<accession>A0A124FF28</accession>
<dbReference type="Gene3D" id="3.40.50.1950">
    <property type="entry name" value="Flavin prenyltransferase-like"/>
    <property type="match status" value="1"/>
</dbReference>
<dbReference type="SUPFAM" id="SSF52507">
    <property type="entry name" value="Homo-oligomeric flavin-containing Cys decarboxylases, HFCD"/>
    <property type="match status" value="1"/>
</dbReference>
<dbReference type="RefSeq" id="WP_042701531.1">
    <property type="nucleotide sequence ID" value="NZ_LGFD01000060.1"/>
</dbReference>
<name>A0A124FF28_9EURY</name>
<evidence type="ECO:0000313" key="2">
    <source>
        <dbReference type="EMBL" id="KUK16809.1"/>
    </source>
</evidence>
<dbReference type="GO" id="GO:0003824">
    <property type="term" value="F:catalytic activity"/>
    <property type="evidence" value="ECO:0007669"/>
    <property type="project" value="InterPro"/>
</dbReference>
<dbReference type="Proteomes" id="UP000053911">
    <property type="component" value="Unassembled WGS sequence"/>
</dbReference>
<gene>
    <name evidence="2" type="ORF">XD54_1895</name>
</gene>
<evidence type="ECO:0000259" key="1">
    <source>
        <dbReference type="Pfam" id="PF02441"/>
    </source>
</evidence>
<protein>
    <submittedName>
        <fullName evidence="2">2(4Fe-4S) ferredoxin-domain protein</fullName>
    </submittedName>
</protein>
<dbReference type="PATRIC" id="fig|172049.5.peg.3"/>
<comment type="caution">
    <text evidence="2">The sequence shown here is derived from an EMBL/GenBank/DDBJ whole genome shotgun (WGS) entry which is preliminary data.</text>
</comment>
<evidence type="ECO:0000313" key="3">
    <source>
        <dbReference type="Proteomes" id="UP000053911"/>
    </source>
</evidence>
<sequence>MRIAWGISGAGHLLLESVEVLEKLRERHEIKIFLSSAGEEVARMYGVLERIGSFPLVRESKQGHSFPSCGSFNLGKFDVFVISPATSNTVAKIRLGIADSLLSCCASQALKSRVPLMIVPTDSKPVVETKAPNGETFKIYPRKIDLEHLEALREEGVLVLEHPYDVEKALEQFYGHR</sequence>
<dbReference type="Pfam" id="PF02441">
    <property type="entry name" value="Flavoprotein"/>
    <property type="match status" value="1"/>
</dbReference>
<organism evidence="2 3">
    <name type="scientific">Thermococcus sibiricus</name>
    <dbReference type="NCBI Taxonomy" id="172049"/>
    <lineage>
        <taxon>Archaea</taxon>
        <taxon>Methanobacteriati</taxon>
        <taxon>Methanobacteriota</taxon>
        <taxon>Thermococci</taxon>
        <taxon>Thermococcales</taxon>
        <taxon>Thermococcaceae</taxon>
        <taxon>Thermococcus</taxon>
    </lineage>
</organism>
<reference evidence="3" key="1">
    <citation type="journal article" date="2015" name="MBio">
        <title>Genome-Resolved Metagenomic Analysis Reveals Roles for Candidate Phyla and Other Microbial Community Members in Biogeochemical Transformations in Oil Reservoirs.</title>
        <authorList>
            <person name="Hu P."/>
            <person name="Tom L."/>
            <person name="Singh A."/>
            <person name="Thomas B.C."/>
            <person name="Baker B.J."/>
            <person name="Piceno Y.M."/>
            <person name="Andersen G.L."/>
            <person name="Banfield J.F."/>
        </authorList>
    </citation>
    <scope>NUCLEOTIDE SEQUENCE [LARGE SCALE GENOMIC DNA]</scope>
</reference>
<dbReference type="InterPro" id="IPR003382">
    <property type="entry name" value="Flavoprotein"/>
</dbReference>
<dbReference type="InterPro" id="IPR036551">
    <property type="entry name" value="Flavin_trans-like"/>
</dbReference>